<evidence type="ECO:0000313" key="3">
    <source>
        <dbReference type="Proteomes" id="UP000054558"/>
    </source>
</evidence>
<sequence length="484" mass="52313">MSSLSAVRAGRLDVPGTFLLGLLLLLSLAVAQVVAIVAIGITTTTERHIEGHVGIEAFGACSTQLTAETMHGNTVSLGPTDTDELVSSVAEYALRSPKVLLVGGDSIAKLYNNGQTNSSGREEIICQRPGYLSLNHTGGPAQLPMRGIRGNRSLIVETTASLYTTFANCTLGSGRYETLAPSTPWSSLGPPMSETNEISHFWFWYGLVKGPQGGQVLELLGMDCSSYFYLAEKKRPKHANCSVMYSCNTTVSLTKEPLSISLLEGEQRQYTRNLLPSAPNGTVLTDLHGALGSFDNLLTNVSKWSKQYYLPGMGNAVIKTMLFPGRPYSLAIQEPEGLLAAMWAVQGIASRWQECKVEWGELPAGEDFLVLHVIPGVMGPIAAAFGVVAALLLIASLLLELTSKVNLPSHPELAVLAQSSEQCRVYMLGFSNARDKDWDRWTKEHVLHVHNEESATGAPQLALAIEGTRTRDTWVSHGPKDLYG</sequence>
<dbReference type="EMBL" id="DF237698">
    <property type="protein sequence ID" value="GAQ91240.1"/>
    <property type="molecule type" value="Genomic_DNA"/>
</dbReference>
<accession>A0A1Y1IK70</accession>
<organism evidence="2 3">
    <name type="scientific">Klebsormidium nitens</name>
    <name type="common">Green alga</name>
    <name type="synonym">Ulothrix nitens</name>
    <dbReference type="NCBI Taxonomy" id="105231"/>
    <lineage>
        <taxon>Eukaryota</taxon>
        <taxon>Viridiplantae</taxon>
        <taxon>Streptophyta</taxon>
        <taxon>Klebsormidiophyceae</taxon>
        <taxon>Klebsormidiales</taxon>
        <taxon>Klebsormidiaceae</taxon>
        <taxon>Klebsormidium</taxon>
    </lineage>
</organism>
<keyword evidence="1" id="KW-0812">Transmembrane</keyword>
<protein>
    <submittedName>
        <fullName evidence="2">Uncharacterized protein</fullName>
    </submittedName>
</protein>
<name>A0A1Y1IK70_KLENI</name>
<dbReference type="Proteomes" id="UP000054558">
    <property type="component" value="Unassembled WGS sequence"/>
</dbReference>
<gene>
    <name evidence="2" type="ORF">KFL_007490090</name>
</gene>
<reference evidence="2 3" key="1">
    <citation type="journal article" date="2014" name="Nat. Commun.">
        <title>Klebsormidium flaccidum genome reveals primary factors for plant terrestrial adaptation.</title>
        <authorList>
            <person name="Hori K."/>
            <person name="Maruyama F."/>
            <person name="Fujisawa T."/>
            <person name="Togashi T."/>
            <person name="Yamamoto N."/>
            <person name="Seo M."/>
            <person name="Sato S."/>
            <person name="Yamada T."/>
            <person name="Mori H."/>
            <person name="Tajima N."/>
            <person name="Moriyama T."/>
            <person name="Ikeuchi M."/>
            <person name="Watanabe M."/>
            <person name="Wada H."/>
            <person name="Kobayashi K."/>
            <person name="Saito M."/>
            <person name="Masuda T."/>
            <person name="Sasaki-Sekimoto Y."/>
            <person name="Mashiguchi K."/>
            <person name="Awai K."/>
            <person name="Shimojima M."/>
            <person name="Masuda S."/>
            <person name="Iwai M."/>
            <person name="Nobusawa T."/>
            <person name="Narise T."/>
            <person name="Kondo S."/>
            <person name="Saito H."/>
            <person name="Sato R."/>
            <person name="Murakawa M."/>
            <person name="Ihara Y."/>
            <person name="Oshima-Yamada Y."/>
            <person name="Ohtaka K."/>
            <person name="Satoh M."/>
            <person name="Sonobe K."/>
            <person name="Ishii M."/>
            <person name="Ohtani R."/>
            <person name="Kanamori-Sato M."/>
            <person name="Honoki R."/>
            <person name="Miyazaki D."/>
            <person name="Mochizuki H."/>
            <person name="Umetsu J."/>
            <person name="Higashi K."/>
            <person name="Shibata D."/>
            <person name="Kamiya Y."/>
            <person name="Sato N."/>
            <person name="Nakamura Y."/>
            <person name="Tabata S."/>
            <person name="Ida S."/>
            <person name="Kurokawa K."/>
            <person name="Ohta H."/>
        </authorList>
    </citation>
    <scope>NUCLEOTIDE SEQUENCE [LARGE SCALE GENOMIC DNA]</scope>
    <source>
        <strain evidence="2 3">NIES-2285</strain>
    </source>
</reference>
<evidence type="ECO:0000256" key="1">
    <source>
        <dbReference type="SAM" id="Phobius"/>
    </source>
</evidence>
<keyword evidence="1" id="KW-0472">Membrane</keyword>
<dbReference type="AlphaFoldDB" id="A0A1Y1IK70"/>
<evidence type="ECO:0000313" key="2">
    <source>
        <dbReference type="EMBL" id="GAQ91240.1"/>
    </source>
</evidence>
<keyword evidence="1" id="KW-1133">Transmembrane helix</keyword>
<proteinExistence type="predicted"/>
<keyword evidence="3" id="KW-1185">Reference proteome</keyword>
<feature type="transmembrane region" description="Helical" evidence="1">
    <location>
        <begin position="377"/>
        <end position="399"/>
    </location>
</feature>